<dbReference type="AlphaFoldDB" id="A0A919J3S0"/>
<dbReference type="InterPro" id="IPR003439">
    <property type="entry name" value="ABC_transporter-like_ATP-bd"/>
</dbReference>
<dbReference type="InterPro" id="IPR003593">
    <property type="entry name" value="AAA+_ATPase"/>
</dbReference>
<keyword evidence="2" id="KW-0813">Transport</keyword>
<dbReference type="GO" id="GO:0005524">
    <property type="term" value="F:ATP binding"/>
    <property type="evidence" value="ECO:0007669"/>
    <property type="project" value="UniProtKB-KW"/>
</dbReference>
<proteinExistence type="inferred from homology"/>
<evidence type="ECO:0000259" key="5">
    <source>
        <dbReference type="PROSITE" id="PS50893"/>
    </source>
</evidence>
<feature type="domain" description="ABC transporter" evidence="5">
    <location>
        <begin position="2"/>
        <end position="232"/>
    </location>
</feature>
<dbReference type="Pfam" id="PF00005">
    <property type="entry name" value="ABC_tran"/>
    <property type="match status" value="1"/>
</dbReference>
<evidence type="ECO:0000256" key="2">
    <source>
        <dbReference type="ARBA" id="ARBA00022448"/>
    </source>
</evidence>
<keyword evidence="3" id="KW-0547">Nucleotide-binding</keyword>
<reference evidence="6" key="1">
    <citation type="submission" date="2021-01" db="EMBL/GenBank/DDBJ databases">
        <title>Whole genome shotgun sequence of Actinoplanes ferrugineus NBRC 15555.</title>
        <authorList>
            <person name="Komaki H."/>
            <person name="Tamura T."/>
        </authorList>
    </citation>
    <scope>NUCLEOTIDE SEQUENCE</scope>
    <source>
        <strain evidence="6">NBRC 15555</strain>
    </source>
</reference>
<accession>A0A919J3S0</accession>
<dbReference type="Proteomes" id="UP000598174">
    <property type="component" value="Unassembled WGS sequence"/>
</dbReference>
<dbReference type="InterPro" id="IPR017871">
    <property type="entry name" value="ABC_transporter-like_CS"/>
</dbReference>
<dbReference type="EMBL" id="BOMM01000047">
    <property type="protein sequence ID" value="GIE13124.1"/>
    <property type="molecule type" value="Genomic_DNA"/>
</dbReference>
<gene>
    <name evidence="6" type="ORF">Afe05nite_49640</name>
</gene>
<keyword evidence="7" id="KW-1185">Reference proteome</keyword>
<dbReference type="PROSITE" id="PS00211">
    <property type="entry name" value="ABC_TRANSPORTER_1"/>
    <property type="match status" value="1"/>
</dbReference>
<dbReference type="GO" id="GO:0016887">
    <property type="term" value="F:ATP hydrolysis activity"/>
    <property type="evidence" value="ECO:0007669"/>
    <property type="project" value="InterPro"/>
</dbReference>
<evidence type="ECO:0000256" key="3">
    <source>
        <dbReference type="ARBA" id="ARBA00022741"/>
    </source>
</evidence>
<comment type="similarity">
    <text evidence="1">Belongs to the ABC transporter superfamily.</text>
</comment>
<dbReference type="SMART" id="SM00382">
    <property type="entry name" value="AAA"/>
    <property type="match status" value="1"/>
</dbReference>
<dbReference type="SUPFAM" id="SSF52540">
    <property type="entry name" value="P-loop containing nucleoside triphosphate hydrolases"/>
    <property type="match status" value="1"/>
</dbReference>
<evidence type="ECO:0000256" key="4">
    <source>
        <dbReference type="ARBA" id="ARBA00022840"/>
    </source>
</evidence>
<name>A0A919J3S0_9ACTN</name>
<dbReference type="PANTHER" id="PTHR43335:SF2">
    <property type="entry name" value="ABC TRANSPORTER, ATP-BINDING PROTEIN"/>
    <property type="match status" value="1"/>
</dbReference>
<evidence type="ECO:0000256" key="1">
    <source>
        <dbReference type="ARBA" id="ARBA00005417"/>
    </source>
</evidence>
<dbReference type="InterPro" id="IPR027417">
    <property type="entry name" value="P-loop_NTPase"/>
</dbReference>
<sequence length="248" mass="26651">MLELREVSHEYGRKTALNTISLSASGGVVALVGVNGAGKSTLMSIAGGALRPAHGSVLVDGDDLYRRGSRRHALPRLSIMPQRFSFSPRLRTHEFVNYLAYLKGMSWRAAFVSAHEALELVGLADRKNSRLGSLSGGMLRRVALAQAIASNPQILILDEPTTGLDPAQRAGVRRLVKTVSADRLVVLSSHVMEDVEAVADRVVILHEGSFVFDGDLTELKARAPQADSPTAAEDSFLSLIESAVEGIR</sequence>
<keyword evidence="4 6" id="KW-0067">ATP-binding</keyword>
<protein>
    <submittedName>
        <fullName evidence="6">ABC transporter ATP-binding protein</fullName>
    </submittedName>
</protein>
<evidence type="ECO:0000313" key="7">
    <source>
        <dbReference type="Proteomes" id="UP000598174"/>
    </source>
</evidence>
<organism evidence="6 7">
    <name type="scientific">Paractinoplanes ferrugineus</name>
    <dbReference type="NCBI Taxonomy" id="113564"/>
    <lineage>
        <taxon>Bacteria</taxon>
        <taxon>Bacillati</taxon>
        <taxon>Actinomycetota</taxon>
        <taxon>Actinomycetes</taxon>
        <taxon>Micromonosporales</taxon>
        <taxon>Micromonosporaceae</taxon>
        <taxon>Paractinoplanes</taxon>
    </lineage>
</organism>
<comment type="caution">
    <text evidence="6">The sequence shown here is derived from an EMBL/GenBank/DDBJ whole genome shotgun (WGS) entry which is preliminary data.</text>
</comment>
<dbReference type="PANTHER" id="PTHR43335">
    <property type="entry name" value="ABC TRANSPORTER, ATP-BINDING PROTEIN"/>
    <property type="match status" value="1"/>
</dbReference>
<evidence type="ECO:0000313" key="6">
    <source>
        <dbReference type="EMBL" id="GIE13124.1"/>
    </source>
</evidence>
<dbReference type="PROSITE" id="PS50893">
    <property type="entry name" value="ABC_TRANSPORTER_2"/>
    <property type="match status" value="1"/>
</dbReference>
<dbReference type="Gene3D" id="3.40.50.300">
    <property type="entry name" value="P-loop containing nucleotide triphosphate hydrolases"/>
    <property type="match status" value="1"/>
</dbReference>